<dbReference type="CDD" id="cd00761">
    <property type="entry name" value="Glyco_tranf_GTA_type"/>
    <property type="match status" value="1"/>
</dbReference>
<organism evidence="2 3">
    <name type="scientific">Cohnella soli</name>
    <dbReference type="NCBI Taxonomy" id="425005"/>
    <lineage>
        <taxon>Bacteria</taxon>
        <taxon>Bacillati</taxon>
        <taxon>Bacillota</taxon>
        <taxon>Bacilli</taxon>
        <taxon>Bacillales</taxon>
        <taxon>Paenibacillaceae</taxon>
        <taxon>Cohnella</taxon>
    </lineage>
</organism>
<dbReference type="InterPro" id="IPR029044">
    <property type="entry name" value="Nucleotide-diphossugar_trans"/>
</dbReference>
<evidence type="ECO:0000259" key="1">
    <source>
        <dbReference type="Pfam" id="PF00535"/>
    </source>
</evidence>
<dbReference type="PANTHER" id="PTHR43685:SF3">
    <property type="entry name" value="SLR2126 PROTEIN"/>
    <property type="match status" value="1"/>
</dbReference>
<dbReference type="InterPro" id="IPR050834">
    <property type="entry name" value="Glycosyltransf_2"/>
</dbReference>
<dbReference type="InterPro" id="IPR001173">
    <property type="entry name" value="Glyco_trans_2-like"/>
</dbReference>
<keyword evidence="3" id="KW-1185">Reference proteome</keyword>
<evidence type="ECO:0000313" key="2">
    <source>
        <dbReference type="EMBL" id="MFC5407298.1"/>
    </source>
</evidence>
<gene>
    <name evidence="2" type="ORF">ACFPOF_31600</name>
</gene>
<protein>
    <submittedName>
        <fullName evidence="2">Glycosyltransferase family 2 protein</fullName>
        <ecNumber evidence="2">2.4.-.-</ecNumber>
    </submittedName>
</protein>
<dbReference type="RefSeq" id="WP_378139839.1">
    <property type="nucleotide sequence ID" value="NZ_JBHSMI010000067.1"/>
</dbReference>
<dbReference type="GO" id="GO:0016757">
    <property type="term" value="F:glycosyltransferase activity"/>
    <property type="evidence" value="ECO:0007669"/>
    <property type="project" value="UniProtKB-KW"/>
</dbReference>
<name>A0ABW0I3Y7_9BACL</name>
<dbReference type="SUPFAM" id="SSF53448">
    <property type="entry name" value="Nucleotide-diphospho-sugar transferases"/>
    <property type="match status" value="1"/>
</dbReference>
<dbReference type="Pfam" id="PF00535">
    <property type="entry name" value="Glycos_transf_2"/>
    <property type="match status" value="1"/>
</dbReference>
<feature type="domain" description="Glycosyltransferase 2-like" evidence="1">
    <location>
        <begin position="4"/>
        <end position="133"/>
    </location>
</feature>
<comment type="caution">
    <text evidence="2">The sequence shown here is derived from an EMBL/GenBank/DDBJ whole genome shotgun (WGS) entry which is preliminary data.</text>
</comment>
<dbReference type="EMBL" id="JBHSMI010000067">
    <property type="protein sequence ID" value="MFC5407298.1"/>
    <property type="molecule type" value="Genomic_DNA"/>
</dbReference>
<accession>A0ABW0I3Y7</accession>
<dbReference type="Gene3D" id="3.90.550.10">
    <property type="entry name" value="Spore Coat Polysaccharide Biosynthesis Protein SpsA, Chain A"/>
    <property type="match status" value="1"/>
</dbReference>
<keyword evidence="2" id="KW-0328">Glycosyltransferase</keyword>
<reference evidence="3" key="1">
    <citation type="journal article" date="2019" name="Int. J. Syst. Evol. Microbiol.">
        <title>The Global Catalogue of Microorganisms (GCM) 10K type strain sequencing project: providing services to taxonomists for standard genome sequencing and annotation.</title>
        <authorList>
            <consortium name="The Broad Institute Genomics Platform"/>
            <consortium name="The Broad Institute Genome Sequencing Center for Infectious Disease"/>
            <person name="Wu L."/>
            <person name="Ma J."/>
        </authorList>
    </citation>
    <scope>NUCLEOTIDE SEQUENCE [LARGE SCALE GENOMIC DNA]</scope>
    <source>
        <strain evidence="3">CGMCC 1.18575</strain>
    </source>
</reference>
<proteinExistence type="predicted"/>
<dbReference type="EC" id="2.4.-.-" evidence="2"/>
<sequence length="292" mass="33115">MDITVVIPVHNQALPLSLTLQAFARQDVPPDRFRIVIVDDGSAEPISAVVESYKEDLNLCLIRIPRSGRAFARNVGARKAKGGLLVFCDADRMPRPQFISAHAEAFKRYEESVCVGQVREMYVAQPERNRKLLLESFISAKRDRIPQYCRLVYSLFDQTGRTESPIAWVAALSGNLSLPVSLFCTLQGFDERFSEWGFEHMEFGYRAAHALASFRYLREAINVHIAHPRGSGSYKSYIQNSHNLFYSKHPEPEVFHFLDFMLGQMSLRDFERVAGGDGVGEDGFVKITNFSR</sequence>
<evidence type="ECO:0000313" key="3">
    <source>
        <dbReference type="Proteomes" id="UP001596113"/>
    </source>
</evidence>
<dbReference type="PANTHER" id="PTHR43685">
    <property type="entry name" value="GLYCOSYLTRANSFERASE"/>
    <property type="match status" value="1"/>
</dbReference>
<dbReference type="Proteomes" id="UP001596113">
    <property type="component" value="Unassembled WGS sequence"/>
</dbReference>
<keyword evidence="2" id="KW-0808">Transferase</keyword>